<keyword evidence="3" id="KW-0443">Lipid metabolism</keyword>
<keyword evidence="7" id="KW-1185">Reference proteome</keyword>
<dbReference type="AlphaFoldDB" id="A0A0H5E6F5"/>
<feature type="signal peptide" evidence="4">
    <location>
        <begin position="1"/>
        <end position="16"/>
    </location>
</feature>
<proteinExistence type="predicted"/>
<dbReference type="PIRSF" id="PIRSF031982">
    <property type="entry name" value="UCP031982_abhydr"/>
    <property type="match status" value="1"/>
</dbReference>
<evidence type="ECO:0000256" key="3">
    <source>
        <dbReference type="ARBA" id="ARBA00023098"/>
    </source>
</evidence>
<evidence type="ECO:0000313" key="7">
    <source>
        <dbReference type="Proteomes" id="UP000220251"/>
    </source>
</evidence>
<feature type="domain" description="Peptidase S9 prolyl oligopeptidase catalytic" evidence="5">
    <location>
        <begin position="98"/>
        <end position="325"/>
    </location>
</feature>
<dbReference type="OrthoDB" id="9814760at2"/>
<gene>
    <name evidence="6" type="ORF">ELAC_1532</name>
</gene>
<dbReference type="Pfam" id="PF00326">
    <property type="entry name" value="Peptidase_S9"/>
    <property type="match status" value="1"/>
</dbReference>
<dbReference type="InterPro" id="IPR016986">
    <property type="entry name" value="UCP031982_abhydr"/>
</dbReference>
<dbReference type="GO" id="GO:0003847">
    <property type="term" value="F:1-alkyl-2-acetylglycerophosphocholine esterase activity"/>
    <property type="evidence" value="ECO:0007669"/>
    <property type="project" value="TreeGrafter"/>
</dbReference>
<reference evidence="7" key="1">
    <citation type="submission" date="2015-06" db="EMBL/GenBank/DDBJ databases">
        <authorList>
            <person name="Bertelli C."/>
        </authorList>
    </citation>
    <scope>NUCLEOTIDE SEQUENCE [LARGE SCALE GENOMIC DNA]</scope>
    <source>
        <strain evidence="7">CRIB-30</strain>
    </source>
</reference>
<evidence type="ECO:0000259" key="5">
    <source>
        <dbReference type="Pfam" id="PF00326"/>
    </source>
</evidence>
<dbReference type="InterPro" id="IPR029058">
    <property type="entry name" value="AB_hydrolase_fold"/>
</dbReference>
<evidence type="ECO:0000256" key="2">
    <source>
        <dbReference type="ARBA" id="ARBA00022963"/>
    </source>
</evidence>
<sequence>MVWLAVFLCIPLFAFGATQDAITLDIGVKTIAFHDDLREKLLLTEIYYPAENGTKSERTTTDIFDRFKEARDSPILRSNKKYPLIVVSHGQKGDRFNLSWLLDILAGYGYIIASVDHFGATWSNYDPEESIKRWNRTFDVSHVIDAIIKDPVFGPHIDKDKIGMIGYSLGSLTGLWLAGGIATNYRKPDVQNSLDIEMEEGLNEQAIENLDISEAKENLKDERIKAFLLLAPVYGFAFSKEGLSSIRVPLLIIAASEDDRAPIKENALFFKQTIPSAGMITLSGKADHTIYLNPPSQDRFSKERREAHRIIARETLKFFHRTLKEQ</sequence>
<dbReference type="Gene3D" id="3.40.50.1820">
    <property type="entry name" value="alpha/beta hydrolase"/>
    <property type="match status" value="1"/>
</dbReference>
<dbReference type="InterPro" id="IPR001375">
    <property type="entry name" value="Peptidase_S9_cat"/>
</dbReference>
<dbReference type="EMBL" id="CWGJ01000025">
    <property type="protein sequence ID" value="CRX38860.1"/>
    <property type="molecule type" value="Genomic_DNA"/>
</dbReference>
<evidence type="ECO:0000256" key="4">
    <source>
        <dbReference type="SAM" id="SignalP"/>
    </source>
</evidence>
<dbReference type="RefSeq" id="WP_098038723.1">
    <property type="nucleotide sequence ID" value="NZ_CWGJ01000025.1"/>
</dbReference>
<dbReference type="PANTHER" id="PTHR10272">
    <property type="entry name" value="PLATELET-ACTIVATING FACTOR ACETYLHYDROLASE"/>
    <property type="match status" value="1"/>
</dbReference>
<dbReference type="Proteomes" id="UP000220251">
    <property type="component" value="Unassembled WGS sequence"/>
</dbReference>
<name>A0A0H5E6F5_9BACT</name>
<evidence type="ECO:0000256" key="1">
    <source>
        <dbReference type="ARBA" id="ARBA00022801"/>
    </source>
</evidence>
<dbReference type="PANTHER" id="PTHR10272:SF0">
    <property type="entry name" value="PLATELET-ACTIVATING FACTOR ACETYLHYDROLASE"/>
    <property type="match status" value="1"/>
</dbReference>
<evidence type="ECO:0000313" key="6">
    <source>
        <dbReference type="EMBL" id="CRX38860.1"/>
    </source>
</evidence>
<accession>A0A0H5E6F5</accession>
<keyword evidence="1" id="KW-0378">Hydrolase</keyword>
<dbReference type="SUPFAM" id="SSF53474">
    <property type="entry name" value="alpha/beta-Hydrolases"/>
    <property type="match status" value="1"/>
</dbReference>
<dbReference type="GO" id="GO:0016042">
    <property type="term" value="P:lipid catabolic process"/>
    <property type="evidence" value="ECO:0007669"/>
    <property type="project" value="UniProtKB-KW"/>
</dbReference>
<feature type="chain" id="PRO_5005218002" evidence="4">
    <location>
        <begin position="17"/>
        <end position="326"/>
    </location>
</feature>
<keyword evidence="4" id="KW-0732">Signal</keyword>
<keyword evidence="2" id="KW-0442">Lipid degradation</keyword>
<protein>
    <submittedName>
        <fullName evidence="6">Conserved putative secreted protein</fullName>
    </submittedName>
</protein>
<organism evidence="6 7">
    <name type="scientific">Estrella lausannensis</name>
    <dbReference type="NCBI Taxonomy" id="483423"/>
    <lineage>
        <taxon>Bacteria</taxon>
        <taxon>Pseudomonadati</taxon>
        <taxon>Chlamydiota</taxon>
        <taxon>Chlamydiia</taxon>
        <taxon>Parachlamydiales</taxon>
        <taxon>Candidatus Criblamydiaceae</taxon>
        <taxon>Estrella</taxon>
    </lineage>
</organism>